<dbReference type="FunFam" id="3.40.50.970:FF:000024">
    <property type="entry name" value="Pyruvate decarboxylase isozyme"/>
    <property type="match status" value="1"/>
</dbReference>
<evidence type="ECO:0000256" key="3">
    <source>
        <dbReference type="ARBA" id="ARBA00002938"/>
    </source>
</evidence>
<dbReference type="Pfam" id="PF00205">
    <property type="entry name" value="TPP_enzyme_M"/>
    <property type="match status" value="1"/>
</dbReference>
<evidence type="ECO:0000256" key="2">
    <source>
        <dbReference type="ARBA" id="ARBA00001964"/>
    </source>
</evidence>
<keyword evidence="6 11" id="KW-0479">Metal-binding</keyword>
<evidence type="ECO:0000256" key="11">
    <source>
        <dbReference type="PIRSR" id="PIRSR036565-2"/>
    </source>
</evidence>
<evidence type="ECO:0000259" key="13">
    <source>
        <dbReference type="Pfam" id="PF00205"/>
    </source>
</evidence>
<dbReference type="InterPro" id="IPR012001">
    <property type="entry name" value="Thiamin_PyroP_enz_TPP-bd_dom"/>
</dbReference>
<feature type="binding site" evidence="11">
    <location>
        <position position="460"/>
    </location>
    <ligand>
        <name>Mg(2+)</name>
        <dbReference type="ChEBI" id="CHEBI:18420"/>
    </ligand>
</feature>
<keyword evidence="8 11" id="KW-0460">Magnesium</keyword>
<feature type="binding site" evidence="11">
    <location>
        <position position="433"/>
    </location>
    <ligand>
        <name>Mg(2+)</name>
        <dbReference type="ChEBI" id="CHEBI:18420"/>
    </ligand>
</feature>
<comment type="cofactor">
    <cofactor evidence="11">
        <name>Mg(2+)</name>
        <dbReference type="ChEBI" id="CHEBI:18420"/>
    </cofactor>
    <text evidence="11">Binds 1 Mg(2+) per subunit.</text>
</comment>
<dbReference type="PIRSF" id="PIRSF036565">
    <property type="entry name" value="Pyruvt_ip_decrb"/>
    <property type="match status" value="1"/>
</dbReference>
<proteinExistence type="inferred from homology"/>
<dbReference type="AlphaFoldDB" id="A0A1W2FKH2"/>
<evidence type="ECO:0000256" key="7">
    <source>
        <dbReference type="ARBA" id="ARBA00022793"/>
    </source>
</evidence>
<dbReference type="CDD" id="cd02005">
    <property type="entry name" value="TPP_PDC_IPDC"/>
    <property type="match status" value="1"/>
</dbReference>
<dbReference type="Gene3D" id="3.40.50.970">
    <property type="match status" value="2"/>
</dbReference>
<dbReference type="CDD" id="cd07038">
    <property type="entry name" value="TPP_PYR_PDC_IPDC_like"/>
    <property type="match status" value="1"/>
</dbReference>
<feature type="domain" description="Thiamine pyrophosphate enzyme central" evidence="13">
    <location>
        <begin position="202"/>
        <end position="318"/>
    </location>
</feature>
<dbReference type="InterPro" id="IPR047214">
    <property type="entry name" value="TPP_PDC_IPDC"/>
</dbReference>
<evidence type="ECO:0000256" key="10">
    <source>
        <dbReference type="ARBA" id="ARBA00023239"/>
    </source>
</evidence>
<dbReference type="Pfam" id="PF02776">
    <property type="entry name" value="TPP_enzyme_N"/>
    <property type="match status" value="1"/>
</dbReference>
<dbReference type="SUPFAM" id="SSF52467">
    <property type="entry name" value="DHS-like NAD/FAD-binding domain"/>
    <property type="match status" value="1"/>
</dbReference>
<dbReference type="GO" id="GO:0000949">
    <property type="term" value="P:aromatic amino acid family catabolic process to alcohol via Ehrlich pathway"/>
    <property type="evidence" value="ECO:0007669"/>
    <property type="project" value="TreeGrafter"/>
</dbReference>
<dbReference type="InterPro" id="IPR029035">
    <property type="entry name" value="DHS-like_NAD/FAD-binding_dom"/>
</dbReference>
<evidence type="ECO:0000313" key="17">
    <source>
        <dbReference type="Proteomes" id="UP000192674"/>
    </source>
</evidence>
<name>A0A1W2FKH2_KIBAR</name>
<dbReference type="InterPro" id="IPR012000">
    <property type="entry name" value="Thiamin_PyroP_enz_cen_dom"/>
</dbReference>
<dbReference type="InterPro" id="IPR047213">
    <property type="entry name" value="TPP_PYR_PDC_IPDC-like"/>
</dbReference>
<feature type="domain" description="Thiamine pyrophosphate enzyme TPP-binding" evidence="14">
    <location>
        <begin position="392"/>
        <end position="525"/>
    </location>
</feature>
<feature type="binding site" evidence="11">
    <location>
        <position position="462"/>
    </location>
    <ligand>
        <name>Mg(2+)</name>
        <dbReference type="ChEBI" id="CHEBI:18420"/>
    </ligand>
</feature>
<comment type="function">
    <text evidence="3">Decarboxylates branched-chain and aromatic alpha-keto acids to aldehydes.</text>
</comment>
<evidence type="ECO:0000256" key="8">
    <source>
        <dbReference type="ARBA" id="ARBA00022842"/>
    </source>
</evidence>
<dbReference type="Pfam" id="PF02775">
    <property type="entry name" value="TPP_enzyme_C"/>
    <property type="match status" value="1"/>
</dbReference>
<evidence type="ECO:0000259" key="15">
    <source>
        <dbReference type="Pfam" id="PF02776"/>
    </source>
</evidence>
<comment type="cofactor">
    <cofactor evidence="2">
        <name>thiamine diphosphate</name>
        <dbReference type="ChEBI" id="CHEBI:58937"/>
    </cofactor>
</comment>
<evidence type="ECO:0000256" key="1">
    <source>
        <dbReference type="ARBA" id="ARBA00001920"/>
    </source>
</evidence>
<evidence type="ECO:0000256" key="4">
    <source>
        <dbReference type="ARBA" id="ARBA00007812"/>
    </source>
</evidence>
<feature type="domain" description="Thiamine pyrophosphate enzyme N-terminal TPP-binding" evidence="15">
    <location>
        <begin position="7"/>
        <end position="113"/>
    </location>
</feature>
<keyword evidence="7" id="KW-0210">Decarboxylase</keyword>
<dbReference type="GO" id="GO:0004737">
    <property type="term" value="F:pyruvate decarboxylase activity"/>
    <property type="evidence" value="ECO:0007669"/>
    <property type="project" value="TreeGrafter"/>
</dbReference>
<dbReference type="PANTHER" id="PTHR43452">
    <property type="entry name" value="PYRUVATE DECARBOXYLASE"/>
    <property type="match status" value="1"/>
</dbReference>
<dbReference type="Proteomes" id="UP000192674">
    <property type="component" value="Unassembled WGS sequence"/>
</dbReference>
<dbReference type="InterPro" id="IPR012110">
    <property type="entry name" value="PDC/IPDC-like"/>
</dbReference>
<dbReference type="FunFam" id="3.40.50.970:FF:000019">
    <property type="entry name" value="Pyruvate decarboxylase isozyme"/>
    <property type="match status" value="1"/>
</dbReference>
<comment type="similarity">
    <text evidence="4 12">Belongs to the TPP enzyme family.</text>
</comment>
<comment type="cofactor">
    <cofactor evidence="1">
        <name>a metal cation</name>
        <dbReference type="ChEBI" id="CHEBI:25213"/>
    </cofactor>
</comment>
<keyword evidence="10" id="KW-0456">Lyase</keyword>
<evidence type="ECO:0000256" key="5">
    <source>
        <dbReference type="ARBA" id="ARBA00020054"/>
    </source>
</evidence>
<accession>A0A1W2FKH2</accession>
<dbReference type="EMBL" id="FWXV01000008">
    <property type="protein sequence ID" value="SMD22477.1"/>
    <property type="molecule type" value="Genomic_DNA"/>
</dbReference>
<dbReference type="InterPro" id="IPR011766">
    <property type="entry name" value="TPP_enzyme_TPP-bd"/>
</dbReference>
<evidence type="ECO:0000256" key="12">
    <source>
        <dbReference type="RuleBase" id="RU362132"/>
    </source>
</evidence>
<dbReference type="RefSeq" id="WP_084431865.1">
    <property type="nucleotide sequence ID" value="NZ_FWXV01000008.1"/>
</dbReference>
<keyword evidence="16" id="KW-0670">Pyruvate</keyword>
<dbReference type="GO" id="GO:0030976">
    <property type="term" value="F:thiamine pyrophosphate binding"/>
    <property type="evidence" value="ECO:0007669"/>
    <property type="project" value="InterPro"/>
</dbReference>
<keyword evidence="9 12" id="KW-0786">Thiamine pyrophosphate</keyword>
<protein>
    <recommendedName>
        <fullName evidence="5">Alpha-keto-acid decarboxylase</fullName>
    </recommendedName>
</protein>
<dbReference type="GO" id="GO:0005829">
    <property type="term" value="C:cytosol"/>
    <property type="evidence" value="ECO:0007669"/>
    <property type="project" value="TreeGrafter"/>
</dbReference>
<dbReference type="SUPFAM" id="SSF52518">
    <property type="entry name" value="Thiamin diphosphate-binding fold (THDP-binding)"/>
    <property type="match status" value="2"/>
</dbReference>
<evidence type="ECO:0000313" key="16">
    <source>
        <dbReference type="EMBL" id="SMD22477.1"/>
    </source>
</evidence>
<dbReference type="Gene3D" id="3.40.50.1220">
    <property type="entry name" value="TPP-binding domain"/>
    <property type="match status" value="1"/>
</dbReference>
<dbReference type="GO" id="GO:0000287">
    <property type="term" value="F:magnesium ion binding"/>
    <property type="evidence" value="ECO:0007669"/>
    <property type="project" value="InterPro"/>
</dbReference>
<gene>
    <name evidence="16" type="ORF">SAMN05661093_07438</name>
</gene>
<dbReference type="InterPro" id="IPR029061">
    <property type="entry name" value="THDP-binding"/>
</dbReference>
<reference evidence="16 17" key="1">
    <citation type="submission" date="2017-04" db="EMBL/GenBank/DDBJ databases">
        <authorList>
            <person name="Afonso C.L."/>
            <person name="Miller P.J."/>
            <person name="Scott M.A."/>
            <person name="Spackman E."/>
            <person name="Goraichik I."/>
            <person name="Dimitrov K.M."/>
            <person name="Suarez D.L."/>
            <person name="Swayne D.E."/>
        </authorList>
    </citation>
    <scope>NUCLEOTIDE SEQUENCE [LARGE SCALE GENOMIC DNA]</scope>
    <source>
        <strain evidence="16 17">DSM 43828</strain>
    </source>
</reference>
<sequence length="552" mass="58351">MNSSAVTVVEYLLRRLASLGVRHLFGVPGDYNLAMLDTVLAHPDIEWVGTANELGAAYAADGYARTVGFGALLTTFGVGELSAINGVAGSYAEYVPLVHVTVGPAEAAEHRGAVVHHTAGDGDYDRFARAHEQVTCAQAVLRRDNAAAEIDRVLAAAVREKRPCYLRLPSDVASALVGPPTGSLPDSSDVDEVSLAAFTDVARDRLATATTVTVLADFLVDRFQARDELAELLAAGGFPYATLSMGKTVVGEGNPQFLGVYSGAFSDPRTRVAVDEADLLIRAGVLLADTTSGGFSQGFDVQSGIDLGPQTATVDGKRFDRIPLAAALAALTELVHGREAVSLAVSPMEVPRGDGPLTQDQLWDIVAASAVRPTTTVLAEQGTSFFGVCTRRFPDGARFIGQPLWGSIGYTLPALLGAQLADTSRRCLLLIGDGSAQQTIQELGTIARHKLTPVIVLVNNNGYTVERAIHGERACYNDIATWDWPAVPAALGAKDALTLQARTANELREALAEAERVTDRLVFIEAHTGMDDVPELLGRIAEGVQVRNSGGK</sequence>
<evidence type="ECO:0000259" key="14">
    <source>
        <dbReference type="Pfam" id="PF02775"/>
    </source>
</evidence>
<dbReference type="OrthoDB" id="4959782at2"/>
<evidence type="ECO:0000256" key="9">
    <source>
        <dbReference type="ARBA" id="ARBA00023052"/>
    </source>
</evidence>
<evidence type="ECO:0000256" key="6">
    <source>
        <dbReference type="ARBA" id="ARBA00022723"/>
    </source>
</evidence>
<organism evidence="16 17">
    <name type="scientific">Kibdelosporangium aridum</name>
    <dbReference type="NCBI Taxonomy" id="2030"/>
    <lineage>
        <taxon>Bacteria</taxon>
        <taxon>Bacillati</taxon>
        <taxon>Actinomycetota</taxon>
        <taxon>Actinomycetes</taxon>
        <taxon>Pseudonocardiales</taxon>
        <taxon>Pseudonocardiaceae</taxon>
        <taxon>Kibdelosporangium</taxon>
    </lineage>
</organism>
<keyword evidence="17" id="KW-1185">Reference proteome</keyword>
<dbReference type="PANTHER" id="PTHR43452:SF30">
    <property type="entry name" value="PYRUVATE DECARBOXYLASE ISOZYME 1-RELATED"/>
    <property type="match status" value="1"/>
</dbReference>